<sequence length="49" mass="4855">MRAVCTGGDKLSLSGVRAGAGRVARFAVGKKPGPRNPGAGPSPHRIGVS</sequence>
<dbReference type="EMBL" id="AGFM01000014">
    <property type="protein sequence ID" value="EHJ61874.1"/>
    <property type="molecule type" value="Genomic_DNA"/>
</dbReference>
<keyword evidence="3" id="KW-1185">Reference proteome</keyword>
<accession>G6EA17</accession>
<protein>
    <submittedName>
        <fullName evidence="2">Uncharacterized protein</fullName>
    </submittedName>
</protein>
<reference evidence="2 3" key="1">
    <citation type="journal article" date="2012" name="J. Bacteriol.">
        <title>Genome sequence of benzo(a)pyrene-degrading bacterium Novosphingobium pentaromativorans US6-1.</title>
        <authorList>
            <person name="Luo Y.R."/>
            <person name="Kang S.G."/>
            <person name="Kim S.J."/>
            <person name="Kim M.R."/>
            <person name="Li N."/>
            <person name="Lee J.H."/>
            <person name="Kwon K.K."/>
        </authorList>
    </citation>
    <scope>NUCLEOTIDE SEQUENCE [LARGE SCALE GENOMIC DNA]</scope>
    <source>
        <strain evidence="2 3">US6-1</strain>
    </source>
</reference>
<proteinExistence type="predicted"/>
<dbReference type="AlphaFoldDB" id="G6EA17"/>
<evidence type="ECO:0000313" key="2">
    <source>
        <dbReference type="EMBL" id="EHJ61874.1"/>
    </source>
</evidence>
<evidence type="ECO:0000256" key="1">
    <source>
        <dbReference type="SAM" id="MobiDB-lite"/>
    </source>
</evidence>
<name>G6EA17_9SPHN</name>
<dbReference type="PATRIC" id="fig|1088721.3.peg.1172"/>
<organism evidence="2 3">
    <name type="scientific">Novosphingobium pentaromativorans US6-1</name>
    <dbReference type="NCBI Taxonomy" id="1088721"/>
    <lineage>
        <taxon>Bacteria</taxon>
        <taxon>Pseudomonadati</taxon>
        <taxon>Pseudomonadota</taxon>
        <taxon>Alphaproteobacteria</taxon>
        <taxon>Sphingomonadales</taxon>
        <taxon>Sphingomonadaceae</taxon>
        <taxon>Novosphingobium</taxon>
    </lineage>
</organism>
<comment type="caution">
    <text evidence="2">The sequence shown here is derived from an EMBL/GenBank/DDBJ whole genome shotgun (WGS) entry which is preliminary data.</text>
</comment>
<gene>
    <name evidence="2" type="ORF">NSU_1188</name>
</gene>
<dbReference type="Proteomes" id="UP000004030">
    <property type="component" value="Unassembled WGS sequence"/>
</dbReference>
<evidence type="ECO:0000313" key="3">
    <source>
        <dbReference type="Proteomes" id="UP000004030"/>
    </source>
</evidence>
<feature type="region of interest" description="Disordered" evidence="1">
    <location>
        <begin position="28"/>
        <end position="49"/>
    </location>
</feature>